<dbReference type="InterPro" id="IPR003708">
    <property type="entry name" value="SecB"/>
</dbReference>
<dbReference type="AlphaFoldDB" id="A0A8D4UVA1"/>
<dbReference type="RefSeq" id="WP_143332696.1">
    <property type="nucleotide sequence ID" value="NZ_AP019697.1"/>
</dbReference>
<organism evidence="2 3">
    <name type="scientific">Dialister hominis</name>
    <dbReference type="NCBI Taxonomy" id="2582419"/>
    <lineage>
        <taxon>Bacteria</taxon>
        <taxon>Bacillati</taxon>
        <taxon>Bacillota</taxon>
        <taxon>Negativicutes</taxon>
        <taxon>Veillonellales</taxon>
        <taxon>Veillonellaceae</taxon>
        <taxon>Dialister</taxon>
    </lineage>
</organism>
<reference evidence="3" key="1">
    <citation type="submission" date="2019-05" db="EMBL/GenBank/DDBJ databases">
        <title>Complete genome sequencing of Dialister sp. strain 5BBH33.</title>
        <authorList>
            <person name="Sakamoto M."/>
            <person name="Murakami T."/>
            <person name="Mori H."/>
        </authorList>
    </citation>
    <scope>NUCLEOTIDE SEQUENCE [LARGE SCALE GENOMIC DNA]</scope>
    <source>
        <strain evidence="3">5BBH33</strain>
    </source>
</reference>
<dbReference type="OrthoDB" id="1699164at2"/>
<dbReference type="EMBL" id="AP019697">
    <property type="protein sequence ID" value="BBK25617.1"/>
    <property type="molecule type" value="Genomic_DNA"/>
</dbReference>
<dbReference type="GO" id="GO:0015031">
    <property type="term" value="P:protein transport"/>
    <property type="evidence" value="ECO:0007669"/>
    <property type="project" value="InterPro"/>
</dbReference>
<comment type="similarity">
    <text evidence="1">Belongs to the SecB family.</text>
</comment>
<protein>
    <recommendedName>
        <fullName evidence="4">Protein-export protein SecB</fullName>
    </recommendedName>
</protein>
<dbReference type="Pfam" id="PF02556">
    <property type="entry name" value="SecB"/>
    <property type="match status" value="1"/>
</dbReference>
<dbReference type="GO" id="GO:0051082">
    <property type="term" value="F:unfolded protein binding"/>
    <property type="evidence" value="ECO:0007669"/>
    <property type="project" value="InterPro"/>
</dbReference>
<dbReference type="Gene3D" id="3.10.420.10">
    <property type="entry name" value="SecB-like"/>
    <property type="match status" value="1"/>
</dbReference>
<dbReference type="InterPro" id="IPR035958">
    <property type="entry name" value="SecB-like_sf"/>
</dbReference>
<name>A0A8D4UVA1_9FIRM</name>
<dbReference type="GeneID" id="92716774"/>
<accession>A0A8D4UVA1</accession>
<gene>
    <name evidence="2" type="ORF">Dia5BBH33_15520</name>
</gene>
<sequence length="146" mass="16575">MKRSPIKFSNPMLKRCEFVTNEGFLQQISQAADKPHPVTIRIQPKVEITELSNFQYVASLQAIVGEKSDSCPFFADITMQAMFEIGKGVPEDIKQGYLKVNFPAVLYSYIRPMLSFLTVNAGLRPYNLPFMDFTDVETNNTKPSQE</sequence>
<dbReference type="GO" id="GO:0051262">
    <property type="term" value="P:protein tetramerization"/>
    <property type="evidence" value="ECO:0007669"/>
    <property type="project" value="InterPro"/>
</dbReference>
<evidence type="ECO:0000313" key="3">
    <source>
        <dbReference type="Proteomes" id="UP000320585"/>
    </source>
</evidence>
<evidence type="ECO:0000313" key="2">
    <source>
        <dbReference type="EMBL" id="BBK25617.1"/>
    </source>
</evidence>
<evidence type="ECO:0000256" key="1">
    <source>
        <dbReference type="ARBA" id="ARBA00009990"/>
    </source>
</evidence>
<dbReference type="SUPFAM" id="SSF54611">
    <property type="entry name" value="SecB-like"/>
    <property type="match status" value="1"/>
</dbReference>
<dbReference type="KEGG" id="dho:Dia5BBH33_15520"/>
<proteinExistence type="inferred from homology"/>
<dbReference type="Proteomes" id="UP000320585">
    <property type="component" value="Chromosome"/>
</dbReference>
<evidence type="ECO:0008006" key="4">
    <source>
        <dbReference type="Google" id="ProtNLM"/>
    </source>
</evidence>
<keyword evidence="3" id="KW-1185">Reference proteome</keyword>